<dbReference type="InterPro" id="IPR036388">
    <property type="entry name" value="WH-like_DNA-bd_sf"/>
</dbReference>
<accession>A0A1H9S9H2</accession>
<evidence type="ECO:0000313" key="6">
    <source>
        <dbReference type="EMBL" id="SER81642.1"/>
    </source>
</evidence>
<dbReference type="GO" id="GO:0097367">
    <property type="term" value="F:carbohydrate derivative binding"/>
    <property type="evidence" value="ECO:0007669"/>
    <property type="project" value="InterPro"/>
</dbReference>
<dbReference type="GO" id="GO:0003677">
    <property type="term" value="F:DNA binding"/>
    <property type="evidence" value="ECO:0007669"/>
    <property type="project" value="UniProtKB-KW"/>
</dbReference>
<dbReference type="InterPro" id="IPR047640">
    <property type="entry name" value="RpiR-like"/>
</dbReference>
<dbReference type="Proteomes" id="UP000198571">
    <property type="component" value="Unassembled WGS sequence"/>
</dbReference>
<keyword evidence="3" id="KW-0804">Transcription</keyword>
<dbReference type="SUPFAM" id="SSF46689">
    <property type="entry name" value="Homeodomain-like"/>
    <property type="match status" value="1"/>
</dbReference>
<dbReference type="Gene3D" id="1.10.10.10">
    <property type="entry name" value="Winged helix-like DNA-binding domain superfamily/Winged helix DNA-binding domain"/>
    <property type="match status" value="1"/>
</dbReference>
<name>A0A1H9S9H2_9BACI</name>
<evidence type="ECO:0000256" key="2">
    <source>
        <dbReference type="ARBA" id="ARBA00023125"/>
    </source>
</evidence>
<protein>
    <submittedName>
        <fullName evidence="6">RpiR family transcriptional regulator, glv operon transcriptional regulator</fullName>
    </submittedName>
</protein>
<sequence>MSLEELINEFYEKLNDNDLHVLKYILNNKKTCSQMGINDLAEACHSSRSSIHRMTKKLNFSGYSEFRVFLKWEEQPELMRGTHVEILENDVTTTFKNLAAVDFDPISEKLYSANRIFIYGTGTAQLSCVMEAQRLFALMSTFITVIHDETEFETMLKAMQEDDVVIILSLSGSTPALMPIVKQLNARGIDFISITNLKNNKLAQMSPYSIYAATSETFAGDGTEVVSFIPFYIAVETMFRKYADYVEKQ</sequence>
<dbReference type="PROSITE" id="PS51071">
    <property type="entry name" value="HTH_RPIR"/>
    <property type="match status" value="1"/>
</dbReference>
<dbReference type="PROSITE" id="PS51464">
    <property type="entry name" value="SIS"/>
    <property type="match status" value="1"/>
</dbReference>
<keyword evidence="2" id="KW-0238">DNA-binding</keyword>
<gene>
    <name evidence="6" type="ORF">SAMN05518684_104103</name>
</gene>
<dbReference type="InterPro" id="IPR009057">
    <property type="entry name" value="Homeodomain-like_sf"/>
</dbReference>
<dbReference type="AlphaFoldDB" id="A0A1H9S9H2"/>
<keyword evidence="7" id="KW-1185">Reference proteome</keyword>
<feature type="domain" description="HTH rpiR-type" evidence="4">
    <location>
        <begin position="1"/>
        <end position="77"/>
    </location>
</feature>
<evidence type="ECO:0000256" key="1">
    <source>
        <dbReference type="ARBA" id="ARBA00023015"/>
    </source>
</evidence>
<evidence type="ECO:0000259" key="5">
    <source>
        <dbReference type="PROSITE" id="PS51464"/>
    </source>
</evidence>
<evidence type="ECO:0000313" key="7">
    <source>
        <dbReference type="Proteomes" id="UP000198571"/>
    </source>
</evidence>
<proteinExistence type="predicted"/>
<reference evidence="7" key="1">
    <citation type="submission" date="2016-10" db="EMBL/GenBank/DDBJ databases">
        <authorList>
            <person name="Varghese N."/>
            <person name="Submissions S."/>
        </authorList>
    </citation>
    <scope>NUCLEOTIDE SEQUENCE [LARGE SCALE GENOMIC DNA]</scope>
    <source>
        <strain evidence="7">S9</strain>
    </source>
</reference>
<evidence type="ECO:0000259" key="4">
    <source>
        <dbReference type="PROSITE" id="PS51071"/>
    </source>
</evidence>
<dbReference type="GO" id="GO:0003700">
    <property type="term" value="F:DNA-binding transcription factor activity"/>
    <property type="evidence" value="ECO:0007669"/>
    <property type="project" value="InterPro"/>
</dbReference>
<evidence type="ECO:0000256" key="3">
    <source>
        <dbReference type="ARBA" id="ARBA00023163"/>
    </source>
</evidence>
<dbReference type="RefSeq" id="WP_093048792.1">
    <property type="nucleotide sequence ID" value="NZ_FOGT01000004.1"/>
</dbReference>
<dbReference type="GO" id="GO:1901135">
    <property type="term" value="P:carbohydrate derivative metabolic process"/>
    <property type="evidence" value="ECO:0007669"/>
    <property type="project" value="InterPro"/>
</dbReference>
<dbReference type="SUPFAM" id="SSF53697">
    <property type="entry name" value="SIS domain"/>
    <property type="match status" value="1"/>
</dbReference>
<dbReference type="Pfam" id="PF01380">
    <property type="entry name" value="SIS"/>
    <property type="match status" value="1"/>
</dbReference>
<feature type="domain" description="SIS" evidence="5">
    <location>
        <begin position="106"/>
        <end position="244"/>
    </location>
</feature>
<dbReference type="PANTHER" id="PTHR30514:SF1">
    <property type="entry name" value="HTH-TYPE TRANSCRIPTIONAL REGULATOR HEXR-RELATED"/>
    <property type="match status" value="1"/>
</dbReference>
<dbReference type="InterPro" id="IPR001347">
    <property type="entry name" value="SIS_dom"/>
</dbReference>
<dbReference type="Pfam" id="PF01418">
    <property type="entry name" value="HTH_6"/>
    <property type="match status" value="1"/>
</dbReference>
<dbReference type="EMBL" id="FOGT01000004">
    <property type="protein sequence ID" value="SER81642.1"/>
    <property type="molecule type" value="Genomic_DNA"/>
</dbReference>
<organism evidence="6 7">
    <name type="scientific">Salipaludibacillus aurantiacus</name>
    <dbReference type="NCBI Taxonomy" id="1601833"/>
    <lineage>
        <taxon>Bacteria</taxon>
        <taxon>Bacillati</taxon>
        <taxon>Bacillota</taxon>
        <taxon>Bacilli</taxon>
        <taxon>Bacillales</taxon>
        <taxon>Bacillaceae</taxon>
    </lineage>
</organism>
<keyword evidence="1" id="KW-0805">Transcription regulation</keyword>
<dbReference type="Gene3D" id="3.40.50.10490">
    <property type="entry name" value="Glucose-6-phosphate isomerase like protein, domain 1"/>
    <property type="match status" value="1"/>
</dbReference>
<dbReference type="OrthoDB" id="6590756at2"/>
<dbReference type="STRING" id="1601833.SAMN05518684_104103"/>
<dbReference type="CDD" id="cd05013">
    <property type="entry name" value="SIS_RpiR"/>
    <property type="match status" value="1"/>
</dbReference>
<dbReference type="InterPro" id="IPR046348">
    <property type="entry name" value="SIS_dom_sf"/>
</dbReference>
<dbReference type="InterPro" id="IPR035472">
    <property type="entry name" value="RpiR-like_SIS"/>
</dbReference>
<dbReference type="InterPro" id="IPR000281">
    <property type="entry name" value="HTH_RpiR"/>
</dbReference>
<dbReference type="PANTHER" id="PTHR30514">
    <property type="entry name" value="GLUCOKINASE"/>
    <property type="match status" value="1"/>
</dbReference>